<reference evidence="2" key="1">
    <citation type="journal article" date="2019" name="MBio">
        <title>Virus Genomes from Deep Sea Sediments Expand the Ocean Megavirome and Support Independent Origins of Viral Gigantism.</title>
        <authorList>
            <person name="Backstrom D."/>
            <person name="Yutin N."/>
            <person name="Jorgensen S.L."/>
            <person name="Dharamshi J."/>
            <person name="Homa F."/>
            <person name="Zaremba-Niedwiedzka K."/>
            <person name="Spang A."/>
            <person name="Wolf Y.I."/>
            <person name="Koonin E.V."/>
            <person name="Ettema T.J."/>
        </authorList>
    </citation>
    <scope>NUCLEOTIDE SEQUENCE</scope>
</reference>
<organism evidence="2">
    <name type="scientific">Marseillevirus LCMAC101</name>
    <dbReference type="NCBI Taxonomy" id="2506602"/>
    <lineage>
        <taxon>Viruses</taxon>
        <taxon>Varidnaviria</taxon>
        <taxon>Bamfordvirae</taxon>
        <taxon>Nucleocytoviricota</taxon>
        <taxon>Megaviricetes</taxon>
        <taxon>Pimascovirales</taxon>
        <taxon>Pimascovirales incertae sedis</taxon>
        <taxon>Marseilleviridae</taxon>
    </lineage>
</organism>
<evidence type="ECO:0000259" key="1">
    <source>
        <dbReference type="PROSITE" id="PS50181"/>
    </source>
</evidence>
<dbReference type="PROSITE" id="PS50181">
    <property type="entry name" value="FBOX"/>
    <property type="match status" value="1"/>
</dbReference>
<dbReference type="InterPro" id="IPR036047">
    <property type="entry name" value="F-box-like_dom_sf"/>
</dbReference>
<feature type="domain" description="F-box" evidence="1">
    <location>
        <begin position="3"/>
        <end position="57"/>
    </location>
</feature>
<dbReference type="SUPFAM" id="SSF81383">
    <property type="entry name" value="F-box domain"/>
    <property type="match status" value="1"/>
</dbReference>
<dbReference type="EMBL" id="MK500327">
    <property type="protein sequence ID" value="QBK85781.1"/>
    <property type="molecule type" value="Genomic_DNA"/>
</dbReference>
<dbReference type="SUPFAM" id="SSF52058">
    <property type="entry name" value="L domain-like"/>
    <property type="match status" value="1"/>
</dbReference>
<gene>
    <name evidence="2" type="ORF">LCMAC101_03760</name>
</gene>
<dbReference type="InterPro" id="IPR001810">
    <property type="entry name" value="F-box_dom"/>
</dbReference>
<name>A0A481YRD6_9VIRU</name>
<evidence type="ECO:0000313" key="2">
    <source>
        <dbReference type="EMBL" id="QBK85781.1"/>
    </source>
</evidence>
<accession>A0A481YRD6</accession>
<sequence>MDTFPLDDLPDDVLRVIFDYLQESSLVLREVSLRWKLLVTKYKTGCILFPSRRYDNIIRLFTRSQFKVRIKKSEDIKQISLTDVSALGGVHSLYLSCTQVSDVSALGGVHTLYLSGTKVTDVSALGGVHALYLTDTEVTDVSVLGGVHSLYLSCTQVSDVSALGGVHTLYLRHTQVADVSALGGVHSLNLR</sequence>
<dbReference type="InterPro" id="IPR032675">
    <property type="entry name" value="LRR_dom_sf"/>
</dbReference>
<protein>
    <submittedName>
        <fullName evidence="2">F-box domain protein</fullName>
    </submittedName>
</protein>
<dbReference type="Gene3D" id="3.80.10.10">
    <property type="entry name" value="Ribonuclease Inhibitor"/>
    <property type="match status" value="1"/>
</dbReference>
<proteinExistence type="predicted"/>